<dbReference type="RefSeq" id="WP_166032729.1">
    <property type="nucleotide sequence ID" value="NZ_JACDUQ010000004.1"/>
</dbReference>
<reference evidence="1 2" key="1">
    <citation type="submission" date="2020-02" db="EMBL/GenBank/DDBJ databases">
        <title>Genome analysis of Thermosulfuriphilus ammonigenes ST65T, an anaerobic thermophilic chemolithoautotrophic bacterium isolated from a deep-sea hydrothermal vent.</title>
        <authorList>
            <person name="Slobodkina G."/>
            <person name="Allioux M."/>
            <person name="Merkel A."/>
            <person name="Alain K."/>
            <person name="Jebbar M."/>
            <person name="Slobodkin A."/>
        </authorList>
    </citation>
    <scope>NUCLEOTIDE SEQUENCE [LARGE SCALE GENOMIC DNA]</scope>
    <source>
        <strain evidence="1 2">ST65</strain>
    </source>
</reference>
<dbReference type="EMBL" id="CP048877">
    <property type="protein sequence ID" value="QIJ72512.1"/>
    <property type="molecule type" value="Genomic_DNA"/>
</dbReference>
<proteinExistence type="predicted"/>
<dbReference type="Proteomes" id="UP000502179">
    <property type="component" value="Chromosome"/>
</dbReference>
<protein>
    <submittedName>
        <fullName evidence="1">Uncharacterized protein</fullName>
    </submittedName>
</protein>
<name>A0A6G7PXX8_9BACT</name>
<dbReference type="AlphaFoldDB" id="A0A6G7PXX8"/>
<sequence length="89" mass="10703">MPPGGYILGPLDFASGYAGYRYLKREKIDIHQYVIQTHQDLLDQARKRAKEKGFSGVCYFDVRFEFTDDMVVWYGRWTYYRQKEMDLLF</sequence>
<accession>A0A6G7PXX8</accession>
<evidence type="ECO:0000313" key="1">
    <source>
        <dbReference type="EMBL" id="QIJ72512.1"/>
    </source>
</evidence>
<evidence type="ECO:0000313" key="2">
    <source>
        <dbReference type="Proteomes" id="UP000502179"/>
    </source>
</evidence>
<keyword evidence="2" id="KW-1185">Reference proteome</keyword>
<organism evidence="1 2">
    <name type="scientific">Thermosulfuriphilus ammonigenes</name>
    <dbReference type="NCBI Taxonomy" id="1936021"/>
    <lineage>
        <taxon>Bacteria</taxon>
        <taxon>Pseudomonadati</taxon>
        <taxon>Thermodesulfobacteriota</taxon>
        <taxon>Thermodesulfobacteria</taxon>
        <taxon>Thermodesulfobacteriales</taxon>
        <taxon>Thermodesulfobacteriaceae</taxon>
        <taxon>Thermosulfuriphilus</taxon>
    </lineage>
</organism>
<dbReference type="KEGG" id="tav:G4V39_09615"/>
<gene>
    <name evidence="1" type="ORF">G4V39_09615</name>
</gene>